<proteinExistence type="predicted"/>
<organism evidence="1 2">
    <name type="scientific">Prauserella marina</name>
    <dbReference type="NCBI Taxonomy" id="530584"/>
    <lineage>
        <taxon>Bacteria</taxon>
        <taxon>Bacillati</taxon>
        <taxon>Actinomycetota</taxon>
        <taxon>Actinomycetes</taxon>
        <taxon>Pseudonocardiales</taxon>
        <taxon>Pseudonocardiaceae</taxon>
        <taxon>Prauserella</taxon>
    </lineage>
</organism>
<keyword evidence="2" id="KW-1185">Reference proteome</keyword>
<dbReference type="RefSeq" id="WP_091807783.1">
    <property type="nucleotide sequence ID" value="NZ_CP016353.1"/>
</dbReference>
<sequence>MRKHERDSDEQTGPLSPDVPAPPGHGMPGGSDDVPEPPNKDEIEVNPGEDVNPDAGATEPPD</sequence>
<dbReference type="Proteomes" id="UP000199494">
    <property type="component" value="Unassembled WGS sequence"/>
</dbReference>
<evidence type="ECO:0000313" key="1">
    <source>
        <dbReference type="EMBL" id="SDD43136.1"/>
    </source>
</evidence>
<dbReference type="EMBL" id="FMZE01000008">
    <property type="protein sequence ID" value="SDD43136.1"/>
    <property type="molecule type" value="Genomic_DNA"/>
</dbReference>
<name>A0A222VU35_9PSEU</name>
<gene>
    <name evidence="1" type="ORF">SAMN05421630_108159</name>
</gene>
<dbReference type="STRING" id="530584.SAMN05421630_108159"/>
<dbReference type="KEGG" id="pmad:BAY61_23190"/>
<dbReference type="AlphaFoldDB" id="A0A222VU35"/>
<reference evidence="1 2" key="1">
    <citation type="submission" date="2016-10" db="EMBL/GenBank/DDBJ databases">
        <authorList>
            <person name="de Groot N.N."/>
        </authorList>
    </citation>
    <scope>NUCLEOTIDE SEQUENCE [LARGE SCALE GENOMIC DNA]</scope>
    <source>
        <strain evidence="1 2">CGMCC 4.5506</strain>
    </source>
</reference>
<dbReference type="OrthoDB" id="3696994at2"/>
<evidence type="ECO:0000313" key="2">
    <source>
        <dbReference type="Proteomes" id="UP000199494"/>
    </source>
</evidence>
<accession>A0A222VU35</accession>
<protein>
    <submittedName>
        <fullName evidence="1">Uncharacterized protein</fullName>
    </submittedName>
</protein>